<evidence type="ECO:0000256" key="1">
    <source>
        <dbReference type="SAM" id="MobiDB-lite"/>
    </source>
</evidence>
<feature type="region of interest" description="Disordered" evidence="1">
    <location>
        <begin position="393"/>
        <end position="434"/>
    </location>
</feature>
<proteinExistence type="predicted"/>
<sequence length="930" mass="104024">MLESEGKNLLLNQNETSNYASAESSPNGSMIASPSSHSLRSNISLHADETVKSKLSQSISISSLLGTNKSLSVHPSLDDPSIVVPTTLACKLVPSSTSTNALDKLLKQGEFCSLNSAEFQSLPPNILMSHAKSANELEKDLLNDSLKQKSESQTIHDLVKSTVSNLIESTVKTSIEEMTKEVQQEKEKNLATKLMPSLFPSVNTVSSSSPNPITSPFKYLMTDVDKQHAQIPKSPSQSIKTAATLSPNGSTIQDAVSIFNAEQTKLNSSSVIEKLAQLNHKEHEKEDPILSASNIKDSKKMLVTPGITPSNSQILNQPIKQSNSNHSMTVPDSSQEFCRNLNLNLAAAAANIAQVPLVVSEPINKETVTEHQRFTSNASTSSIHNDLKAILEGGKQEPKEDGCKLDKQKESPKPQREKLNRSKTTKNKTESKNDDLMKLVSMMKQMSENKDKPGQQIGGDESGHFRYTNEFLQQIRKERSGFIENIQPEIFKAYCYCMSGKYWDPEKYFDIIQYSGDYERVVQQNQQQQLKNQNNQNHHGKKNVKKNSKSTKKTITNNDANNNIKENILGHLGLGKNKEDVKQADKILLDLLKKNQEVNKEETKQVNLMDMLNQKKTKNSNILGELFNQNQSGQNAPKHHPVILTAQELELSQINRPVNRLFTNLNKTPDVANKLTSPNSCGSNSCTSECSSANSDNANNSEAYKQLIKNLSNHPLCTPSTASTRSPMENVFMKLQKKTSESEQNVVAKESTNLLKQLLHLNPEESDKKQKPKRHHHHHRKSLKQDDKQVSVTSVESTVTTTTTTTITQTQFPSVNPHEKPSFQTTSTNNKQQQQQQQEKPIQNQIENLFNKMKMTNLEPVKVEAKKSDEKEHFNSLLNKIIVKPQQQQVKKESENILKWFSGLNQQQLQKPNFSARTLSEIELMSGHFP</sequence>
<keyword evidence="3" id="KW-1185">Reference proteome</keyword>
<name>A0A813WAH1_9BILA</name>
<feature type="region of interest" description="Disordered" evidence="1">
    <location>
        <begin position="808"/>
        <end position="841"/>
    </location>
</feature>
<dbReference type="Proteomes" id="UP000663879">
    <property type="component" value="Unassembled WGS sequence"/>
</dbReference>
<dbReference type="EMBL" id="CAJNOC010001325">
    <property type="protein sequence ID" value="CAF0855087.1"/>
    <property type="molecule type" value="Genomic_DNA"/>
</dbReference>
<feature type="compositionally biased region" description="Basic residues" evidence="1">
    <location>
        <begin position="538"/>
        <end position="552"/>
    </location>
</feature>
<feature type="compositionally biased region" description="Polar residues" evidence="1">
    <location>
        <begin position="677"/>
        <end position="690"/>
    </location>
</feature>
<comment type="caution">
    <text evidence="2">The sequence shown here is derived from an EMBL/GenBank/DDBJ whole genome shotgun (WGS) entry which is preliminary data.</text>
</comment>
<dbReference type="AlphaFoldDB" id="A0A813WAH1"/>
<evidence type="ECO:0000313" key="2">
    <source>
        <dbReference type="EMBL" id="CAF0855087.1"/>
    </source>
</evidence>
<feature type="compositionally biased region" description="Low complexity" evidence="1">
    <location>
        <begin position="526"/>
        <end position="537"/>
    </location>
</feature>
<dbReference type="OrthoDB" id="10531858at2759"/>
<gene>
    <name evidence="2" type="ORF">OXX778_LOCUS9154</name>
</gene>
<reference evidence="2" key="1">
    <citation type="submission" date="2021-02" db="EMBL/GenBank/DDBJ databases">
        <authorList>
            <person name="Nowell W R."/>
        </authorList>
    </citation>
    <scope>NUCLEOTIDE SEQUENCE</scope>
    <source>
        <strain evidence="2">Ploen Becks lab</strain>
    </source>
</reference>
<feature type="region of interest" description="Disordered" evidence="1">
    <location>
        <begin position="526"/>
        <end position="559"/>
    </location>
</feature>
<feature type="compositionally biased region" description="Low complexity" evidence="1">
    <location>
        <begin position="829"/>
        <end position="841"/>
    </location>
</feature>
<feature type="region of interest" description="Disordered" evidence="1">
    <location>
        <begin position="763"/>
        <end position="795"/>
    </location>
</feature>
<feature type="compositionally biased region" description="Basic residues" evidence="1">
    <location>
        <begin position="770"/>
        <end position="782"/>
    </location>
</feature>
<protein>
    <submittedName>
        <fullName evidence="2">Uncharacterized protein</fullName>
    </submittedName>
</protein>
<accession>A0A813WAH1</accession>
<feature type="compositionally biased region" description="Basic and acidic residues" evidence="1">
    <location>
        <begin position="393"/>
        <end position="420"/>
    </location>
</feature>
<evidence type="ECO:0000313" key="3">
    <source>
        <dbReference type="Proteomes" id="UP000663879"/>
    </source>
</evidence>
<organism evidence="2 3">
    <name type="scientific">Brachionus calyciflorus</name>
    <dbReference type="NCBI Taxonomy" id="104777"/>
    <lineage>
        <taxon>Eukaryota</taxon>
        <taxon>Metazoa</taxon>
        <taxon>Spiralia</taxon>
        <taxon>Gnathifera</taxon>
        <taxon>Rotifera</taxon>
        <taxon>Eurotatoria</taxon>
        <taxon>Monogononta</taxon>
        <taxon>Pseudotrocha</taxon>
        <taxon>Ploima</taxon>
        <taxon>Brachionidae</taxon>
        <taxon>Brachionus</taxon>
    </lineage>
</organism>
<feature type="region of interest" description="Disordered" evidence="1">
    <location>
        <begin position="677"/>
        <end position="697"/>
    </location>
</feature>